<proteinExistence type="predicted"/>
<protein>
    <submittedName>
        <fullName evidence="3">Uncharacterized protein</fullName>
    </submittedName>
</protein>
<feature type="compositionally biased region" description="Polar residues" evidence="1">
    <location>
        <begin position="59"/>
        <end position="69"/>
    </location>
</feature>
<evidence type="ECO:0000313" key="4">
    <source>
        <dbReference type="Proteomes" id="UP000663828"/>
    </source>
</evidence>
<gene>
    <name evidence="2" type="ORF">EDS130_LOCUS13327</name>
    <name evidence="3" type="ORF">XAT740_LOCUS24332</name>
</gene>
<dbReference type="OrthoDB" id="10053922at2759"/>
<comment type="caution">
    <text evidence="3">The sequence shown here is derived from an EMBL/GenBank/DDBJ whole genome shotgun (WGS) entry which is preliminary data.</text>
</comment>
<organism evidence="3 4">
    <name type="scientific">Adineta ricciae</name>
    <name type="common">Rotifer</name>
    <dbReference type="NCBI Taxonomy" id="249248"/>
    <lineage>
        <taxon>Eukaryota</taxon>
        <taxon>Metazoa</taxon>
        <taxon>Spiralia</taxon>
        <taxon>Gnathifera</taxon>
        <taxon>Rotifera</taxon>
        <taxon>Eurotatoria</taxon>
        <taxon>Bdelloidea</taxon>
        <taxon>Adinetida</taxon>
        <taxon>Adinetidae</taxon>
        <taxon>Adineta</taxon>
    </lineage>
</organism>
<evidence type="ECO:0000256" key="1">
    <source>
        <dbReference type="SAM" id="MobiDB-lite"/>
    </source>
</evidence>
<evidence type="ECO:0000313" key="2">
    <source>
        <dbReference type="EMBL" id="CAF0970158.1"/>
    </source>
</evidence>
<sequence>MDPSHAHVILPTNATSAVNPLAATTPTAVVRNTVVQTNREGEPVQYTEIISKGKEHESQSSTKDMTTTKGDQDLKPKEYILKEADIYKPLAVVSDSTPVTNANNQIVGSTASGSLTTPGKIVGDLETVVAEHSKAIVAEPVTDKVTKGETNETKK</sequence>
<dbReference type="Proteomes" id="UP000663828">
    <property type="component" value="Unassembled WGS sequence"/>
</dbReference>
<accession>A0A814X2Z2</accession>
<evidence type="ECO:0000313" key="3">
    <source>
        <dbReference type="EMBL" id="CAF1213686.1"/>
    </source>
</evidence>
<dbReference type="EMBL" id="CAJNOJ010000052">
    <property type="protein sequence ID" value="CAF0970158.1"/>
    <property type="molecule type" value="Genomic_DNA"/>
</dbReference>
<dbReference type="AlphaFoldDB" id="A0A814X2Z2"/>
<feature type="region of interest" description="Disordered" evidence="1">
    <location>
        <begin position="51"/>
        <end position="74"/>
    </location>
</feature>
<dbReference type="EMBL" id="CAJNOR010001876">
    <property type="protein sequence ID" value="CAF1213686.1"/>
    <property type="molecule type" value="Genomic_DNA"/>
</dbReference>
<reference evidence="3" key="1">
    <citation type="submission" date="2021-02" db="EMBL/GenBank/DDBJ databases">
        <authorList>
            <person name="Nowell W R."/>
        </authorList>
    </citation>
    <scope>NUCLEOTIDE SEQUENCE</scope>
</reference>
<keyword evidence="4" id="KW-1185">Reference proteome</keyword>
<dbReference type="Proteomes" id="UP000663852">
    <property type="component" value="Unassembled WGS sequence"/>
</dbReference>
<name>A0A814X2Z2_ADIRI</name>